<keyword evidence="1" id="KW-0732">Signal</keyword>
<dbReference type="SUPFAM" id="SSF56935">
    <property type="entry name" value="Porins"/>
    <property type="match status" value="1"/>
</dbReference>
<name>A0A7C3UZQ9_9BACT</name>
<dbReference type="InterPro" id="IPR046235">
    <property type="entry name" value="DUF6268"/>
</dbReference>
<evidence type="ECO:0000256" key="1">
    <source>
        <dbReference type="SAM" id="SignalP"/>
    </source>
</evidence>
<reference evidence="3" key="1">
    <citation type="journal article" date="2020" name="mSystems">
        <title>Genome- and Community-Level Interaction Insights into Carbon Utilization and Element Cycling Functions of Hydrothermarchaeota in Hydrothermal Sediment.</title>
        <authorList>
            <person name="Zhou Z."/>
            <person name="Liu Y."/>
            <person name="Xu W."/>
            <person name="Pan J."/>
            <person name="Luo Z.H."/>
            <person name="Li M."/>
        </authorList>
    </citation>
    <scope>NUCLEOTIDE SEQUENCE [LARGE SCALE GENOMIC DNA]</scope>
    <source>
        <strain evidence="3">SpSt-897</strain>
    </source>
</reference>
<gene>
    <name evidence="3" type="ORF">ENW96_13735</name>
</gene>
<protein>
    <recommendedName>
        <fullName evidence="2">DUF6268 domain-containing protein</fullName>
    </recommendedName>
</protein>
<dbReference type="Pfam" id="PF19783">
    <property type="entry name" value="DUF6268"/>
    <property type="match status" value="1"/>
</dbReference>
<organism evidence="3">
    <name type="scientific">Desulfobacca acetoxidans</name>
    <dbReference type="NCBI Taxonomy" id="60893"/>
    <lineage>
        <taxon>Bacteria</taxon>
        <taxon>Pseudomonadati</taxon>
        <taxon>Thermodesulfobacteriota</taxon>
        <taxon>Desulfobaccia</taxon>
        <taxon>Desulfobaccales</taxon>
        <taxon>Desulfobaccaceae</taxon>
        <taxon>Desulfobacca</taxon>
    </lineage>
</organism>
<proteinExistence type="predicted"/>
<feature type="chain" id="PRO_5027737185" description="DUF6268 domain-containing protein" evidence="1">
    <location>
        <begin position="18"/>
        <end position="300"/>
    </location>
</feature>
<feature type="signal peptide" evidence="1">
    <location>
        <begin position="1"/>
        <end position="17"/>
    </location>
</feature>
<evidence type="ECO:0000313" key="3">
    <source>
        <dbReference type="EMBL" id="HGF35417.1"/>
    </source>
</evidence>
<accession>A0A7C3UZQ9</accession>
<dbReference type="AlphaFoldDB" id="A0A7C3UZQ9"/>
<sequence length="300" mass="32818">MALALFLPLIFPAGAAAWIQGYPEPREELRFYLNGGAMYRFPTKVNGGGTLGVVTLSFFGDVSQQVTEKLGAGLAFTYEFHDYEFSGLKGFFVSRPWNDVQRLGVSVPLFYALADDWRLILIPTVQYSGESGARFGDSLVYGGLAAVTYRFSPTITLGLGLAGYYNLATATFFPVPIVKIKLSEQFRLGNPFHTSPAGPAGLELTYIIDQNWDVGLGGAYRTHRFRLDSGGPIPNGIGEYRTIPVFARVSYKPLPALKIDAYGGASFLNKIYVDDRDGDELYRTKQNVAPLIGVSLSGTF</sequence>
<comment type="caution">
    <text evidence="3">The sequence shown here is derived from an EMBL/GenBank/DDBJ whole genome shotgun (WGS) entry which is preliminary data.</text>
</comment>
<dbReference type="EMBL" id="DTMF01000330">
    <property type="protein sequence ID" value="HGF35417.1"/>
    <property type="molecule type" value="Genomic_DNA"/>
</dbReference>
<evidence type="ECO:0000259" key="2">
    <source>
        <dbReference type="Pfam" id="PF19783"/>
    </source>
</evidence>
<feature type="domain" description="DUF6268" evidence="2">
    <location>
        <begin position="104"/>
        <end position="287"/>
    </location>
</feature>